<dbReference type="Gene3D" id="2.130.10.10">
    <property type="entry name" value="YVTN repeat-like/Quinoprotein amine dehydrogenase"/>
    <property type="match status" value="2"/>
</dbReference>
<dbReference type="GO" id="GO:0006364">
    <property type="term" value="P:rRNA processing"/>
    <property type="evidence" value="ECO:0007669"/>
    <property type="project" value="UniProtKB-KW"/>
</dbReference>
<dbReference type="GO" id="GO:0005730">
    <property type="term" value="C:nucleolus"/>
    <property type="evidence" value="ECO:0007669"/>
    <property type="project" value="UniProtKB-SubCell"/>
</dbReference>
<dbReference type="Pfam" id="PF09384">
    <property type="entry name" value="UTP15_C"/>
    <property type="match status" value="1"/>
</dbReference>
<name>A0AAD8LIS2_BABGI</name>
<evidence type="ECO:0000256" key="4">
    <source>
        <dbReference type="ARBA" id="ARBA00022737"/>
    </source>
</evidence>
<dbReference type="PANTHER" id="PTHR19924">
    <property type="entry name" value="UTP15 U3 SMALL NUCLEOLAR RNA-ASSOCIATED PROTEIN 15 FAMILY MEMBER"/>
    <property type="match status" value="1"/>
</dbReference>
<dbReference type="InterPro" id="IPR015943">
    <property type="entry name" value="WD40/YVTN_repeat-like_dom_sf"/>
</dbReference>
<evidence type="ECO:0000259" key="8">
    <source>
        <dbReference type="Pfam" id="PF09384"/>
    </source>
</evidence>
<feature type="region of interest" description="Disordered" evidence="7">
    <location>
        <begin position="412"/>
        <end position="439"/>
    </location>
</feature>
<evidence type="ECO:0000256" key="2">
    <source>
        <dbReference type="ARBA" id="ARBA00022552"/>
    </source>
</evidence>
<proteinExistence type="predicted"/>
<evidence type="ECO:0000256" key="6">
    <source>
        <dbReference type="PROSITE-ProRule" id="PRU00221"/>
    </source>
</evidence>
<protein>
    <submittedName>
        <fullName evidence="9">WD40 repeat containing protein</fullName>
    </submittedName>
</protein>
<dbReference type="InterPro" id="IPR036322">
    <property type="entry name" value="WD40_repeat_dom_sf"/>
</dbReference>
<dbReference type="PROSITE" id="PS50082">
    <property type="entry name" value="WD_REPEATS_2"/>
    <property type="match status" value="1"/>
</dbReference>
<feature type="repeat" description="WD" evidence="6">
    <location>
        <begin position="122"/>
        <end position="163"/>
    </location>
</feature>
<keyword evidence="4" id="KW-0677">Repeat</keyword>
<comment type="subcellular location">
    <subcellularLocation>
        <location evidence="1">Nucleus</location>
        <location evidence="1">Nucleolus</location>
    </subcellularLocation>
</comment>
<dbReference type="Pfam" id="PF00400">
    <property type="entry name" value="WD40"/>
    <property type="match status" value="1"/>
</dbReference>
<organism evidence="9 10">
    <name type="scientific">Babesia gibsoni</name>
    <dbReference type="NCBI Taxonomy" id="33632"/>
    <lineage>
        <taxon>Eukaryota</taxon>
        <taxon>Sar</taxon>
        <taxon>Alveolata</taxon>
        <taxon>Apicomplexa</taxon>
        <taxon>Aconoidasida</taxon>
        <taxon>Piroplasmida</taxon>
        <taxon>Babesiidae</taxon>
        <taxon>Babesia</taxon>
    </lineage>
</organism>
<reference evidence="9" key="1">
    <citation type="submission" date="2023-08" db="EMBL/GenBank/DDBJ databases">
        <title>Draft sequence of the Babesia gibsoni genome.</title>
        <authorList>
            <person name="Yamagishi J.Y."/>
            <person name="Xuan X.X."/>
        </authorList>
    </citation>
    <scope>NUCLEOTIDE SEQUENCE</scope>
    <source>
        <strain evidence="9">Azabu</strain>
    </source>
</reference>
<dbReference type="PANTHER" id="PTHR19924:SF26">
    <property type="entry name" value="U3 SMALL NUCLEOLAR RNA-ASSOCIATED PROTEIN 15 HOMOLOG"/>
    <property type="match status" value="1"/>
</dbReference>
<dbReference type="EMBL" id="JAVEPI010000004">
    <property type="protein sequence ID" value="KAK1442198.1"/>
    <property type="molecule type" value="Genomic_DNA"/>
</dbReference>
<keyword evidence="3 6" id="KW-0853">WD repeat</keyword>
<accession>A0AAD8LIS2</accession>
<evidence type="ECO:0000256" key="5">
    <source>
        <dbReference type="ARBA" id="ARBA00023242"/>
    </source>
</evidence>
<evidence type="ECO:0000256" key="3">
    <source>
        <dbReference type="ARBA" id="ARBA00022574"/>
    </source>
</evidence>
<dbReference type="InterPro" id="IPR018983">
    <property type="entry name" value="U3_snoRNA-assocProt_15_C"/>
</dbReference>
<dbReference type="AlphaFoldDB" id="A0AAD8LIS2"/>
<dbReference type="SUPFAM" id="SSF50978">
    <property type="entry name" value="WD40 repeat-like"/>
    <property type="match status" value="1"/>
</dbReference>
<dbReference type="GO" id="GO:0045943">
    <property type="term" value="P:positive regulation of transcription by RNA polymerase I"/>
    <property type="evidence" value="ECO:0007669"/>
    <property type="project" value="TreeGrafter"/>
</dbReference>
<feature type="domain" description="U3 small nucleolar RNA-associated protein 15 C-terminal" evidence="8">
    <location>
        <begin position="500"/>
        <end position="634"/>
    </location>
</feature>
<dbReference type="SMART" id="SM00320">
    <property type="entry name" value="WD40"/>
    <property type="match status" value="7"/>
</dbReference>
<evidence type="ECO:0000256" key="1">
    <source>
        <dbReference type="ARBA" id="ARBA00004604"/>
    </source>
</evidence>
<evidence type="ECO:0000256" key="7">
    <source>
        <dbReference type="SAM" id="MobiDB-lite"/>
    </source>
</evidence>
<keyword evidence="5" id="KW-0539">Nucleus</keyword>
<dbReference type="Proteomes" id="UP001230268">
    <property type="component" value="Unassembled WGS sequence"/>
</dbReference>
<dbReference type="InterPro" id="IPR001680">
    <property type="entry name" value="WD40_rpt"/>
</dbReference>
<sequence length="645" mass="72031">MGTYVKLSQVEGLRESDSNVYECDKKIKRFFRASNVVGSGKEGSSVSHVGFSPAGSIVSICAGTKVIFYNYIEEQIVYTYHDSRDFVRCCSFRSDGKVAAVSDDGGWIQLIALELKSNLKKWQAHQAACHTHQFSSNKTRLMTGGDDSIAKYWDTVSGEIVQEFKFHSDKIRALSDFCGSEKMWVTGGYDTVAYLFDVRDASKPMAKIEHGTPIEFVDVSSGNNLLMTVGGNILKLWDISNGLKMVHSFEPHQRAITSGHIRDALLTSSLDGTVRYFNYSSIHRADYVSFDDKYIPDQNGIYKYGEEDEDYGIFTPQTESPKVNSDSARDFRTPMGPECVNIKKGGNIIAPDLLPALGNEFDNAVPPNDHAEFITPEEEAPVTLQNGITSVATAKNEGKTMHYKTQSPFESAVSNIASPRRINRDKDSDDTQEESNEERSVTLRHVYRFDDAVTAFAVSVDSKTIAVGLASGEWIIRHNPKTILEHEPKPKKVFKVVENVVEYKTVKLTLLDRLVKTFQYQAAMDLALSLSADHVYNLVETLILRGSLATAVRGKDEQTIIPLLRFLSSHLGSGIRNTNSLLELAHAVLDNNEWLQSCDNNTVIQELRKIPHKINFELFQHNILQTLKGSLDLILSQQAKMDNLS</sequence>
<evidence type="ECO:0000313" key="10">
    <source>
        <dbReference type="Proteomes" id="UP001230268"/>
    </source>
</evidence>
<keyword evidence="2" id="KW-0698">rRNA processing</keyword>
<evidence type="ECO:0000313" key="9">
    <source>
        <dbReference type="EMBL" id="KAK1442198.1"/>
    </source>
</evidence>
<comment type="caution">
    <text evidence="9">The sequence shown here is derived from an EMBL/GenBank/DDBJ whole genome shotgun (WGS) entry which is preliminary data.</text>
</comment>
<gene>
    <name evidence="9" type="ORF">BgAZ_402280</name>
</gene>
<keyword evidence="10" id="KW-1185">Reference proteome</keyword>